<protein>
    <submittedName>
        <fullName evidence="1">Uncharacterized protein</fullName>
    </submittedName>
</protein>
<sequence length="102" mass="11719">MLHIVDLEMCARKHCDRFDLRRNLEKNKFTGSVPALDKIRFESIIDKSKLDGQPELFIPDKNNNTLTIIDSDFGNGDMVIQFDSSFFGAPMMLELVVVRILE</sequence>
<accession>A0A6J5UH09</accession>
<evidence type="ECO:0000313" key="2">
    <source>
        <dbReference type="Proteomes" id="UP000507222"/>
    </source>
</evidence>
<dbReference type="Gene3D" id="3.30.565.10">
    <property type="entry name" value="Histidine kinase-like ATPase, C-terminal domain"/>
    <property type="match status" value="1"/>
</dbReference>
<name>A0A6J5UH09_PRUAR</name>
<proteinExistence type="predicted"/>
<dbReference type="EMBL" id="CAEKDK010000003">
    <property type="protein sequence ID" value="CAB4274664.1"/>
    <property type="molecule type" value="Genomic_DNA"/>
</dbReference>
<organism evidence="1 2">
    <name type="scientific">Prunus armeniaca</name>
    <name type="common">Apricot</name>
    <name type="synonym">Armeniaca vulgaris</name>
    <dbReference type="NCBI Taxonomy" id="36596"/>
    <lineage>
        <taxon>Eukaryota</taxon>
        <taxon>Viridiplantae</taxon>
        <taxon>Streptophyta</taxon>
        <taxon>Embryophyta</taxon>
        <taxon>Tracheophyta</taxon>
        <taxon>Spermatophyta</taxon>
        <taxon>Magnoliopsida</taxon>
        <taxon>eudicotyledons</taxon>
        <taxon>Gunneridae</taxon>
        <taxon>Pentapetalae</taxon>
        <taxon>rosids</taxon>
        <taxon>fabids</taxon>
        <taxon>Rosales</taxon>
        <taxon>Rosaceae</taxon>
        <taxon>Amygdaloideae</taxon>
        <taxon>Amygdaleae</taxon>
        <taxon>Prunus</taxon>
    </lineage>
</organism>
<evidence type="ECO:0000313" key="1">
    <source>
        <dbReference type="EMBL" id="CAB4274664.1"/>
    </source>
</evidence>
<reference evidence="1 2" key="1">
    <citation type="submission" date="2020-05" db="EMBL/GenBank/DDBJ databases">
        <authorList>
            <person name="Campoy J."/>
            <person name="Schneeberger K."/>
            <person name="Spophaly S."/>
        </authorList>
    </citation>
    <scope>NUCLEOTIDE SEQUENCE [LARGE SCALE GENOMIC DNA]</scope>
    <source>
        <strain evidence="1">PruArmRojPasFocal</strain>
    </source>
</reference>
<dbReference type="Proteomes" id="UP000507222">
    <property type="component" value="Unassembled WGS sequence"/>
</dbReference>
<dbReference type="InterPro" id="IPR036890">
    <property type="entry name" value="HATPase_C_sf"/>
</dbReference>
<dbReference type="AlphaFoldDB" id="A0A6J5UH09"/>
<gene>
    <name evidence="1" type="ORF">CURHAP_LOCUS23238</name>
</gene>